<feature type="region of interest" description="Disordered" evidence="1">
    <location>
        <begin position="1"/>
        <end position="71"/>
    </location>
</feature>
<accession>A0A5J5J213</accession>
<keyword evidence="4" id="KW-1185">Reference proteome</keyword>
<protein>
    <submittedName>
        <fullName evidence="3">Uncharacterized protein</fullName>
    </submittedName>
</protein>
<keyword evidence="2" id="KW-1133">Transmembrane helix</keyword>
<feature type="transmembrane region" description="Helical" evidence="2">
    <location>
        <begin position="92"/>
        <end position="111"/>
    </location>
</feature>
<dbReference type="EMBL" id="VYSA01000001">
    <property type="protein sequence ID" value="KAA9110141.1"/>
    <property type="molecule type" value="Genomic_DNA"/>
</dbReference>
<dbReference type="InterPro" id="IPR046231">
    <property type="entry name" value="DUF6264"/>
</dbReference>
<reference evidence="4" key="1">
    <citation type="submission" date="2019-09" db="EMBL/GenBank/DDBJ databases">
        <title>Mumia zhuanghuii sp. nov. isolated from the intestinal contents of plateau pika (Ochotona curzoniae) in the Qinghai-Tibet plateau of China.</title>
        <authorList>
            <person name="Tian Z."/>
        </authorList>
    </citation>
    <scope>NUCLEOTIDE SEQUENCE [LARGE SCALE GENOMIC DNA]</scope>
    <source>
        <strain evidence="4">JCM 30598</strain>
    </source>
</reference>
<sequence length="208" mass="22413">MSDDNSRPDAAPSGSARPRPEYGEYATPEEQRARIQQPDLTYALETGQDPERVELRPHPTGDPHAPAPAWVPLPPNIDAAAASRAGRRRIDVIVAMVLLGYGLVQVVLTSIQSVNFSAFAQQFMTLAGISGDFTNLDQGRTWGLIGAIAFSVGWILTALVVFVRARHGRTVWWVPVVGAAISFIVLTTCLMVPLLNDPAITSSLLKTG</sequence>
<evidence type="ECO:0000256" key="2">
    <source>
        <dbReference type="SAM" id="Phobius"/>
    </source>
</evidence>
<comment type="caution">
    <text evidence="3">The sequence shown here is derived from an EMBL/GenBank/DDBJ whole genome shotgun (WGS) entry which is preliminary data.</text>
</comment>
<name>A0A5J5J213_9MICO</name>
<organism evidence="3 4">
    <name type="scientific">Microbacterium rhizomatis</name>
    <dbReference type="NCBI Taxonomy" id="1631477"/>
    <lineage>
        <taxon>Bacteria</taxon>
        <taxon>Bacillati</taxon>
        <taxon>Actinomycetota</taxon>
        <taxon>Actinomycetes</taxon>
        <taxon>Micrococcales</taxon>
        <taxon>Microbacteriaceae</taxon>
        <taxon>Microbacterium</taxon>
    </lineage>
</organism>
<dbReference type="OrthoDB" id="5083906at2"/>
<evidence type="ECO:0000313" key="4">
    <source>
        <dbReference type="Proteomes" id="UP000325827"/>
    </source>
</evidence>
<proteinExistence type="predicted"/>
<evidence type="ECO:0000313" key="3">
    <source>
        <dbReference type="EMBL" id="KAA9110141.1"/>
    </source>
</evidence>
<keyword evidence="2" id="KW-0812">Transmembrane</keyword>
<dbReference type="RefSeq" id="WP_150446945.1">
    <property type="nucleotide sequence ID" value="NZ_VYSA01000001.1"/>
</dbReference>
<dbReference type="AlphaFoldDB" id="A0A5J5J213"/>
<keyword evidence="2" id="KW-0472">Membrane</keyword>
<feature type="transmembrane region" description="Helical" evidence="2">
    <location>
        <begin position="142"/>
        <end position="163"/>
    </location>
</feature>
<evidence type="ECO:0000256" key="1">
    <source>
        <dbReference type="SAM" id="MobiDB-lite"/>
    </source>
</evidence>
<dbReference type="Proteomes" id="UP000325827">
    <property type="component" value="Unassembled WGS sequence"/>
</dbReference>
<gene>
    <name evidence="3" type="ORF">F6B43_00055</name>
</gene>
<feature type="compositionally biased region" description="Basic and acidic residues" evidence="1">
    <location>
        <begin position="49"/>
        <end position="61"/>
    </location>
</feature>
<feature type="transmembrane region" description="Helical" evidence="2">
    <location>
        <begin position="170"/>
        <end position="195"/>
    </location>
</feature>
<dbReference type="Pfam" id="PF19779">
    <property type="entry name" value="DUF6264"/>
    <property type="match status" value="1"/>
</dbReference>